<evidence type="ECO:0000313" key="2">
    <source>
        <dbReference type="EMBL" id="TNV86955.1"/>
    </source>
</evidence>
<proteinExistence type="predicted"/>
<dbReference type="Proteomes" id="UP000785679">
    <property type="component" value="Unassembled WGS sequence"/>
</dbReference>
<feature type="region of interest" description="Disordered" evidence="1">
    <location>
        <begin position="84"/>
        <end position="103"/>
    </location>
</feature>
<gene>
    <name evidence="2" type="ORF">FGO68_gene6185</name>
</gene>
<comment type="caution">
    <text evidence="2">The sequence shown here is derived from an EMBL/GenBank/DDBJ whole genome shotgun (WGS) entry which is preliminary data.</text>
</comment>
<evidence type="ECO:0000313" key="3">
    <source>
        <dbReference type="Proteomes" id="UP000785679"/>
    </source>
</evidence>
<keyword evidence="3" id="KW-1185">Reference proteome</keyword>
<evidence type="ECO:0000256" key="1">
    <source>
        <dbReference type="SAM" id="MobiDB-lite"/>
    </source>
</evidence>
<protein>
    <submittedName>
        <fullName evidence="2">Uncharacterized protein</fullName>
    </submittedName>
</protein>
<accession>A0A8J8P6G0</accession>
<reference evidence="2" key="1">
    <citation type="submission" date="2019-06" db="EMBL/GenBank/DDBJ databases">
        <authorList>
            <person name="Zheng W."/>
        </authorList>
    </citation>
    <scope>NUCLEOTIDE SEQUENCE</scope>
    <source>
        <strain evidence="2">QDHG01</strain>
    </source>
</reference>
<organism evidence="2 3">
    <name type="scientific">Halteria grandinella</name>
    <dbReference type="NCBI Taxonomy" id="5974"/>
    <lineage>
        <taxon>Eukaryota</taxon>
        <taxon>Sar</taxon>
        <taxon>Alveolata</taxon>
        <taxon>Ciliophora</taxon>
        <taxon>Intramacronucleata</taxon>
        <taxon>Spirotrichea</taxon>
        <taxon>Stichotrichia</taxon>
        <taxon>Sporadotrichida</taxon>
        <taxon>Halteriidae</taxon>
        <taxon>Halteria</taxon>
    </lineage>
</organism>
<name>A0A8J8P6G0_HALGN</name>
<dbReference type="AlphaFoldDB" id="A0A8J8P6G0"/>
<dbReference type="EMBL" id="RRYP01000717">
    <property type="protein sequence ID" value="TNV86955.1"/>
    <property type="molecule type" value="Genomic_DNA"/>
</dbReference>
<sequence>MQVQVLNSLGEAGGQWPCRAAAQCLQFCLELMSLVSRGMSGLSGDVKLWAVKITAALRLMVDVLLRSENALKLIDRDKTSFQLISHNPNQKSQWKNNSPVNTN</sequence>